<dbReference type="RefSeq" id="WP_229646292.1">
    <property type="nucleotide sequence ID" value="NZ_BSDO01000007.1"/>
</dbReference>
<keyword evidence="4" id="KW-1185">Reference proteome</keyword>
<dbReference type="EMBL" id="JAVDPY010000009">
    <property type="protein sequence ID" value="MDR6335770.1"/>
    <property type="molecule type" value="Genomic_DNA"/>
</dbReference>
<comment type="caution">
    <text evidence="1">The sequence shown here is derived from an EMBL/GenBank/DDBJ whole genome shotgun (WGS) entry which is preliminary data.</text>
</comment>
<dbReference type="GeneID" id="95764707"/>
<protein>
    <submittedName>
        <fullName evidence="1">Uncharacterized protein</fullName>
    </submittedName>
</protein>
<dbReference type="Proteomes" id="UP001245370">
    <property type="component" value="Unassembled WGS sequence"/>
</dbReference>
<sequence>MAGFKRGIRKPGMMDALAELAARPSWWRDVLQDERLIIGVRDNYLNVYWHGQSIFKVEMKKERGIVATTHPKYLLNPDLKRQIALDPSTSEFRFDPTLLLTHRYVPGETLEKLKKAAQRYAGKEKRGVQEIAEANTNLVDVEIAFREDAEGRRVPRIDFATFEERASRIELVFWEAKLFGNAELSDNEDKGVIAQIKGYDRFLIQNRDEITTNYQIIAKDISRIVEMSDGARSLSPAIRRIADGETLHLTKPDDVRLVVFGFTEQQRDGILMPLFTRLEKHLGSGRFLARGKSSGMRLKL</sequence>
<name>A0A9W6CP31_XANFL</name>
<gene>
    <name evidence="2" type="ORF">GGQ86_004268</name>
    <name evidence="1" type="ORF">XFLAVUS301_39330</name>
</gene>
<evidence type="ECO:0000313" key="4">
    <source>
        <dbReference type="Proteomes" id="UP001245370"/>
    </source>
</evidence>
<organism evidence="1 3">
    <name type="scientific">Xanthobacter flavus</name>
    <dbReference type="NCBI Taxonomy" id="281"/>
    <lineage>
        <taxon>Bacteria</taxon>
        <taxon>Pseudomonadati</taxon>
        <taxon>Pseudomonadota</taxon>
        <taxon>Alphaproteobacteria</taxon>
        <taxon>Hyphomicrobiales</taxon>
        <taxon>Xanthobacteraceae</taxon>
        <taxon>Xanthobacter</taxon>
    </lineage>
</organism>
<accession>A0A9W6CP31</accession>
<dbReference type="AlphaFoldDB" id="A0A9W6CP31"/>
<proteinExistence type="predicted"/>
<reference evidence="2 4" key="2">
    <citation type="submission" date="2023-07" db="EMBL/GenBank/DDBJ databases">
        <title>Genomic Encyclopedia of Type Strains, Phase IV (KMG-IV): sequencing the most valuable type-strain genomes for metagenomic binning, comparative biology and taxonomic classification.</title>
        <authorList>
            <person name="Goeker M."/>
        </authorList>
    </citation>
    <scope>NUCLEOTIDE SEQUENCE [LARGE SCALE GENOMIC DNA]</scope>
    <source>
        <strain evidence="2 4">DSM 338</strain>
    </source>
</reference>
<dbReference type="EMBL" id="BSDO01000007">
    <property type="protein sequence ID" value="GLI24259.1"/>
    <property type="molecule type" value="Genomic_DNA"/>
</dbReference>
<reference evidence="1" key="1">
    <citation type="submission" date="2022-12" db="EMBL/GenBank/DDBJ databases">
        <title>Reference genome sequencing for broad-spectrum identification of bacterial and archaeal isolates by mass spectrometry.</title>
        <authorList>
            <person name="Sekiguchi Y."/>
            <person name="Tourlousse D.M."/>
        </authorList>
    </citation>
    <scope>NUCLEOTIDE SEQUENCE</scope>
    <source>
        <strain evidence="1">301</strain>
    </source>
</reference>
<evidence type="ECO:0000313" key="3">
    <source>
        <dbReference type="Proteomes" id="UP001144397"/>
    </source>
</evidence>
<evidence type="ECO:0000313" key="1">
    <source>
        <dbReference type="EMBL" id="GLI24259.1"/>
    </source>
</evidence>
<evidence type="ECO:0000313" key="2">
    <source>
        <dbReference type="EMBL" id="MDR6335770.1"/>
    </source>
</evidence>
<dbReference type="Proteomes" id="UP001144397">
    <property type="component" value="Unassembled WGS sequence"/>
</dbReference>